<reference evidence="2 3" key="1">
    <citation type="submission" date="2019-03" db="EMBL/GenBank/DDBJ databases">
        <title>Genomic Encyclopedia of Type Strains, Phase IV (KMG-IV): sequencing the most valuable type-strain genomes for metagenomic binning, comparative biology and taxonomic classification.</title>
        <authorList>
            <person name="Goeker M."/>
        </authorList>
    </citation>
    <scope>NUCLEOTIDE SEQUENCE [LARGE SCALE GENOMIC DNA]</scope>
    <source>
        <strain evidence="2 3">DSM 100309</strain>
    </source>
</reference>
<dbReference type="Gene3D" id="2.60.40.4150">
    <property type="entry name" value="Type VI secretion system, lipoprotein SciN"/>
    <property type="match status" value="1"/>
</dbReference>
<keyword evidence="3" id="KW-1185">Reference proteome</keyword>
<dbReference type="InterPro" id="IPR017734">
    <property type="entry name" value="T6SS_SciN"/>
</dbReference>
<organism evidence="2 3">
    <name type="scientific">Sulfurirhabdus autotrophica</name>
    <dbReference type="NCBI Taxonomy" id="1706046"/>
    <lineage>
        <taxon>Bacteria</taxon>
        <taxon>Pseudomonadati</taxon>
        <taxon>Pseudomonadota</taxon>
        <taxon>Betaproteobacteria</taxon>
        <taxon>Nitrosomonadales</taxon>
        <taxon>Sulfuricellaceae</taxon>
        <taxon>Sulfurirhabdus</taxon>
    </lineage>
</organism>
<gene>
    <name evidence="2" type="ORF">EDC63_101655</name>
</gene>
<evidence type="ECO:0000313" key="2">
    <source>
        <dbReference type="EMBL" id="TCV90681.1"/>
    </source>
</evidence>
<proteinExistence type="predicted"/>
<dbReference type="PANTHER" id="PTHR37625:SF4">
    <property type="entry name" value="OUTER MEMBRANE LIPOPROTEIN"/>
    <property type="match status" value="1"/>
</dbReference>
<dbReference type="Pfam" id="PF12790">
    <property type="entry name" value="T6SS-SciN"/>
    <property type="match status" value="1"/>
</dbReference>
<comment type="caution">
    <text evidence="2">The sequence shown here is derived from an EMBL/GenBank/DDBJ whole genome shotgun (WGS) entry which is preliminary data.</text>
</comment>
<protein>
    <submittedName>
        <fullName evidence="2">Type VI secretion system protein VasD</fullName>
    </submittedName>
</protein>
<evidence type="ECO:0000313" key="3">
    <source>
        <dbReference type="Proteomes" id="UP000295367"/>
    </source>
</evidence>
<evidence type="ECO:0000256" key="1">
    <source>
        <dbReference type="SAM" id="Phobius"/>
    </source>
</evidence>
<keyword evidence="1" id="KW-0472">Membrane</keyword>
<sequence length="260" mass="28293">MFIKISSTTYLNQIKLDLIYVEIIKSSKIILCHICLTWLFAFFGKHYNPFMSNEKCSLLIRGLLLIFTLSTGGCAAVGAASAVGQVANLVLEASGIKKPAGPELTDAQKPPRNMSIKIHAGENLNSDSAGRPLALVVRIYKLKQDNAFQQATYNTFLNLQQEKEILGADLIEVKEVTLIPGQRYEAMEKVTQEAYFIGVVALFRAPAPQRWKVAFPAQDAEKSGIAIGLHACAISVGTGITTEGNAGANKFLSDVRCQNT</sequence>
<keyword evidence="1" id="KW-1133">Transmembrane helix</keyword>
<feature type="transmembrane region" description="Helical" evidence="1">
    <location>
        <begin position="23"/>
        <end position="43"/>
    </location>
</feature>
<dbReference type="AlphaFoldDB" id="A0A4R3YFD2"/>
<dbReference type="EMBL" id="SMCO01000001">
    <property type="protein sequence ID" value="TCV90681.1"/>
    <property type="molecule type" value="Genomic_DNA"/>
</dbReference>
<dbReference type="Proteomes" id="UP000295367">
    <property type="component" value="Unassembled WGS sequence"/>
</dbReference>
<name>A0A4R3YFD2_9PROT</name>
<dbReference type="InterPro" id="IPR038706">
    <property type="entry name" value="Type_VI_SciN-like_sf"/>
</dbReference>
<dbReference type="RefSeq" id="WP_223248388.1">
    <property type="nucleotide sequence ID" value="NZ_BHVT01000073.1"/>
</dbReference>
<feature type="transmembrane region" description="Helical" evidence="1">
    <location>
        <begin position="63"/>
        <end position="84"/>
    </location>
</feature>
<dbReference type="NCBIfam" id="TIGR03352">
    <property type="entry name" value="VI_chp_3"/>
    <property type="match status" value="1"/>
</dbReference>
<dbReference type="PANTHER" id="PTHR37625">
    <property type="entry name" value="OUTER MEMBRANE LIPOPROTEIN-RELATED"/>
    <property type="match status" value="1"/>
</dbReference>
<keyword evidence="1" id="KW-0812">Transmembrane</keyword>
<accession>A0A4R3YFD2</accession>